<protein>
    <submittedName>
        <fullName evidence="1">Uncharacterized protein</fullName>
    </submittedName>
</protein>
<gene>
    <name evidence="1" type="ORF">H8689_05760</name>
</gene>
<evidence type="ECO:0000313" key="2">
    <source>
        <dbReference type="Proteomes" id="UP000601522"/>
    </source>
</evidence>
<sequence>MKCYNLECKERCDDIKAMYCIFRLSEVQQRFIALIRKSNYCNICGEMTVKARYKGERINLCTKCGVRGYKIAG</sequence>
<dbReference type="EMBL" id="JACRTK010000002">
    <property type="protein sequence ID" value="MBC8590636.1"/>
    <property type="molecule type" value="Genomic_DNA"/>
</dbReference>
<reference evidence="1 2" key="1">
    <citation type="submission" date="2020-08" db="EMBL/GenBank/DDBJ databases">
        <title>Genome public.</title>
        <authorList>
            <person name="Liu C."/>
            <person name="Sun Q."/>
        </authorList>
    </citation>
    <scope>NUCLEOTIDE SEQUENCE [LARGE SCALE GENOMIC DNA]</scope>
    <source>
        <strain evidence="1 2">NSJ-26</strain>
    </source>
</reference>
<keyword evidence="2" id="KW-1185">Reference proteome</keyword>
<dbReference type="AlphaFoldDB" id="A0A926EX91"/>
<organism evidence="1 2">
    <name type="scientific">Wansuia hejianensis</name>
    <dbReference type="NCBI Taxonomy" id="2763667"/>
    <lineage>
        <taxon>Bacteria</taxon>
        <taxon>Bacillati</taxon>
        <taxon>Bacillota</taxon>
        <taxon>Clostridia</taxon>
        <taxon>Lachnospirales</taxon>
        <taxon>Lachnospiraceae</taxon>
        <taxon>Wansuia</taxon>
    </lineage>
</organism>
<comment type="caution">
    <text evidence="1">The sequence shown here is derived from an EMBL/GenBank/DDBJ whole genome shotgun (WGS) entry which is preliminary data.</text>
</comment>
<dbReference type="RefSeq" id="WP_249323473.1">
    <property type="nucleotide sequence ID" value="NZ_JACRTK010000002.1"/>
</dbReference>
<accession>A0A926EX91</accession>
<dbReference type="Proteomes" id="UP000601522">
    <property type="component" value="Unassembled WGS sequence"/>
</dbReference>
<evidence type="ECO:0000313" key="1">
    <source>
        <dbReference type="EMBL" id="MBC8590636.1"/>
    </source>
</evidence>
<name>A0A926EX91_9FIRM</name>
<proteinExistence type="predicted"/>